<gene>
    <name evidence="1" type="ORF">GCM10025789_15090</name>
</gene>
<dbReference type="Proteomes" id="UP001501521">
    <property type="component" value="Unassembled WGS sequence"/>
</dbReference>
<reference evidence="2" key="1">
    <citation type="journal article" date="2019" name="Int. J. Syst. Evol. Microbiol.">
        <title>The Global Catalogue of Microorganisms (GCM) 10K type strain sequencing project: providing services to taxonomists for standard genome sequencing and annotation.</title>
        <authorList>
            <consortium name="The Broad Institute Genomics Platform"/>
            <consortium name="The Broad Institute Genome Sequencing Center for Infectious Disease"/>
            <person name="Wu L."/>
            <person name="Ma J."/>
        </authorList>
    </citation>
    <scope>NUCLEOTIDE SEQUENCE [LARGE SCALE GENOMIC DNA]</scope>
    <source>
        <strain evidence="2">JCM 19125</strain>
    </source>
</reference>
<proteinExistence type="predicted"/>
<dbReference type="RefSeq" id="WP_345581348.1">
    <property type="nucleotide sequence ID" value="NZ_BAABLV010000024.1"/>
</dbReference>
<dbReference type="InterPro" id="IPR007709">
    <property type="entry name" value="N-FG_amidohydro"/>
</dbReference>
<keyword evidence="2" id="KW-1185">Reference proteome</keyword>
<evidence type="ECO:0000313" key="2">
    <source>
        <dbReference type="Proteomes" id="UP001501521"/>
    </source>
</evidence>
<evidence type="ECO:0000313" key="1">
    <source>
        <dbReference type="EMBL" id="GAA4898230.1"/>
    </source>
</evidence>
<dbReference type="EMBL" id="BAABLV010000024">
    <property type="protein sequence ID" value="GAA4898230.1"/>
    <property type="molecule type" value="Genomic_DNA"/>
</dbReference>
<comment type="caution">
    <text evidence="1">The sequence shown here is derived from an EMBL/GenBank/DDBJ whole genome shotgun (WGS) entry which is preliminary data.</text>
</comment>
<protein>
    <submittedName>
        <fullName evidence="1">N-formylglutamate amidohydrolase</fullName>
    </submittedName>
</protein>
<accession>A0ABP9FD34</accession>
<name>A0ABP9FD34_9ACTN</name>
<dbReference type="Pfam" id="PF05013">
    <property type="entry name" value="FGase"/>
    <property type="match status" value="1"/>
</dbReference>
<dbReference type="Gene3D" id="3.40.630.40">
    <property type="entry name" value="Zn-dependent exopeptidases"/>
    <property type="match status" value="1"/>
</dbReference>
<organism evidence="1 2">
    <name type="scientific">Tessaracoccus lubricantis</name>
    <dbReference type="NCBI Taxonomy" id="545543"/>
    <lineage>
        <taxon>Bacteria</taxon>
        <taxon>Bacillati</taxon>
        <taxon>Actinomycetota</taxon>
        <taxon>Actinomycetes</taxon>
        <taxon>Propionibacteriales</taxon>
        <taxon>Propionibacteriaceae</taxon>
        <taxon>Tessaracoccus</taxon>
    </lineage>
</organism>
<dbReference type="SUPFAM" id="SSF53187">
    <property type="entry name" value="Zn-dependent exopeptidases"/>
    <property type="match status" value="1"/>
</dbReference>
<sequence>MTAYEFLGDWSGQLVATSIHAGHDLSPEIAELMILDEDVRLREEDPFTDLIAARIPARVNVNRSRFESDLNRIRSKAVYRAPEDCWGLQVWATDELPDDAVELALNGYDDFFGELAKRLDVLAERGPFVVYDVHSYNHRRHGADAPDEPFEENPEVNLGTGSVNHDTFGGVVGAFRQSMLDQGFDLRENVKFKGQNLAWFIHDRYPGVGCVLAIEFKKTFMDEWTGEPDHGHIERLAAALEQTQGPVLEALAQIPERHIPRLRDPEEEPVEEGA</sequence>